<proteinExistence type="predicted"/>
<accession>A0A699T0V7</accession>
<comment type="caution">
    <text evidence="1">The sequence shown here is derived from an EMBL/GenBank/DDBJ whole genome shotgun (WGS) entry which is preliminary data.</text>
</comment>
<feature type="non-terminal residue" evidence="1">
    <location>
        <position position="1"/>
    </location>
</feature>
<sequence>CSKAKNGDEKLNEDTSLKTNKEPVDQVFLEDLKRLKRQEKEANDAVEILRKTFPQINVASTPLNTAITLTNQDDSRIPSLEDIYELSRDKIFTSASYDDEGAVADFTNMENTMNVSPIP</sequence>
<evidence type="ECO:0000313" key="1">
    <source>
        <dbReference type="EMBL" id="GFD02536.1"/>
    </source>
</evidence>
<reference evidence="1" key="1">
    <citation type="journal article" date="2019" name="Sci. Rep.">
        <title>Draft genome of Tanacetum cinerariifolium, the natural source of mosquito coil.</title>
        <authorList>
            <person name="Yamashiro T."/>
            <person name="Shiraishi A."/>
            <person name="Satake H."/>
            <person name="Nakayama K."/>
        </authorList>
    </citation>
    <scope>NUCLEOTIDE SEQUENCE</scope>
</reference>
<name>A0A699T0V7_TANCI</name>
<dbReference type="AlphaFoldDB" id="A0A699T0V7"/>
<protein>
    <submittedName>
        <fullName evidence="1">Uncharacterized protein</fullName>
    </submittedName>
</protein>
<dbReference type="EMBL" id="BKCJ011198711">
    <property type="protein sequence ID" value="GFD02536.1"/>
    <property type="molecule type" value="Genomic_DNA"/>
</dbReference>
<organism evidence="1">
    <name type="scientific">Tanacetum cinerariifolium</name>
    <name type="common">Dalmatian daisy</name>
    <name type="synonym">Chrysanthemum cinerariifolium</name>
    <dbReference type="NCBI Taxonomy" id="118510"/>
    <lineage>
        <taxon>Eukaryota</taxon>
        <taxon>Viridiplantae</taxon>
        <taxon>Streptophyta</taxon>
        <taxon>Embryophyta</taxon>
        <taxon>Tracheophyta</taxon>
        <taxon>Spermatophyta</taxon>
        <taxon>Magnoliopsida</taxon>
        <taxon>eudicotyledons</taxon>
        <taxon>Gunneridae</taxon>
        <taxon>Pentapetalae</taxon>
        <taxon>asterids</taxon>
        <taxon>campanulids</taxon>
        <taxon>Asterales</taxon>
        <taxon>Asteraceae</taxon>
        <taxon>Asteroideae</taxon>
        <taxon>Anthemideae</taxon>
        <taxon>Anthemidinae</taxon>
        <taxon>Tanacetum</taxon>
    </lineage>
</organism>
<gene>
    <name evidence="1" type="ORF">Tci_874505</name>
</gene>